<dbReference type="Proteomes" id="UP001056436">
    <property type="component" value="Unassembled WGS sequence"/>
</dbReference>
<sequence>MQRTFSTVPERAGDGAQASRRLVWEKLNVRNATSLLLGEASPYPRLLERKLVAVGVSSPSNTTETESYLMREELEEARCRDGYYRNGFANLGADRDGDAAHLPCITITTTTLFIFLQQQFQQIITASQPPHRRLVLPDEIRQKHRSPPPWPSPGPPIARRYYRARTFPSLRALPPTNLARRQASFYGTARLHINIDAAYAPRATPAQPDIQR</sequence>
<organism evidence="1 2">
    <name type="scientific">Colletotrichum abscissum</name>
    <dbReference type="NCBI Taxonomy" id="1671311"/>
    <lineage>
        <taxon>Eukaryota</taxon>
        <taxon>Fungi</taxon>
        <taxon>Dikarya</taxon>
        <taxon>Ascomycota</taxon>
        <taxon>Pezizomycotina</taxon>
        <taxon>Sordariomycetes</taxon>
        <taxon>Hypocreomycetidae</taxon>
        <taxon>Glomerellales</taxon>
        <taxon>Glomerellaceae</taxon>
        <taxon>Colletotrichum</taxon>
        <taxon>Colletotrichum acutatum species complex</taxon>
    </lineage>
</organism>
<protein>
    <submittedName>
        <fullName evidence="1">Uncharacterized protein</fullName>
    </submittedName>
</protein>
<dbReference type="EMBL" id="SDAQ01000001">
    <property type="protein sequence ID" value="KAI3559147.1"/>
    <property type="molecule type" value="Genomic_DNA"/>
</dbReference>
<evidence type="ECO:0000313" key="1">
    <source>
        <dbReference type="EMBL" id="KAI3559147.1"/>
    </source>
</evidence>
<gene>
    <name evidence="1" type="ORF">CABS02_00122</name>
</gene>
<keyword evidence="2" id="KW-1185">Reference proteome</keyword>
<comment type="caution">
    <text evidence="1">The sequence shown here is derived from an EMBL/GenBank/DDBJ whole genome shotgun (WGS) entry which is preliminary data.</text>
</comment>
<dbReference type="AlphaFoldDB" id="A0A9P9XRN3"/>
<proteinExistence type="predicted"/>
<reference evidence="1" key="1">
    <citation type="submission" date="2019-01" db="EMBL/GenBank/DDBJ databases">
        <title>Colletotrichum abscissum LGMF1257.</title>
        <authorList>
            <person name="Baroncelli R."/>
        </authorList>
    </citation>
    <scope>NUCLEOTIDE SEQUENCE</scope>
    <source>
        <strain evidence="1">Ca142</strain>
    </source>
</reference>
<accession>A0A9P9XRN3</accession>
<evidence type="ECO:0000313" key="2">
    <source>
        <dbReference type="Proteomes" id="UP001056436"/>
    </source>
</evidence>
<name>A0A9P9XRN3_9PEZI</name>